<dbReference type="EMBL" id="SDGY01000001">
    <property type="protein sequence ID" value="TYC47326.1"/>
    <property type="molecule type" value="Genomic_DNA"/>
</dbReference>
<dbReference type="PRINTS" id="PR00036">
    <property type="entry name" value="HTHLACI"/>
</dbReference>
<dbReference type="PANTHER" id="PTHR30146">
    <property type="entry name" value="LACI-RELATED TRANSCRIPTIONAL REPRESSOR"/>
    <property type="match status" value="1"/>
</dbReference>
<gene>
    <name evidence="6" type="ORF">ESZ47_04090</name>
</gene>
<keyword evidence="1" id="KW-0678">Repressor</keyword>
<dbReference type="SUPFAM" id="SSF53822">
    <property type="entry name" value="Periplasmic binding protein-like I"/>
    <property type="match status" value="1"/>
</dbReference>
<evidence type="ECO:0000256" key="2">
    <source>
        <dbReference type="ARBA" id="ARBA00023015"/>
    </source>
</evidence>
<comment type="caution">
    <text evidence="6">The sequence shown here is derived from an EMBL/GenBank/DDBJ whole genome shotgun (WGS) entry which is preliminary data.</text>
</comment>
<evidence type="ECO:0000313" key="7">
    <source>
        <dbReference type="Proteomes" id="UP000442244"/>
    </source>
</evidence>
<dbReference type="AlphaFoldDB" id="A0A6P2CN73"/>
<dbReference type="Gene3D" id="3.40.50.2300">
    <property type="match status" value="2"/>
</dbReference>
<proteinExistence type="predicted"/>
<evidence type="ECO:0000256" key="1">
    <source>
        <dbReference type="ARBA" id="ARBA00022491"/>
    </source>
</evidence>
<dbReference type="CDD" id="cd01392">
    <property type="entry name" value="HTH_LacI"/>
    <property type="match status" value="1"/>
</dbReference>
<dbReference type="InterPro" id="IPR025997">
    <property type="entry name" value="SBP_2_dom"/>
</dbReference>
<dbReference type="Proteomes" id="UP000442244">
    <property type="component" value="Unassembled WGS sequence"/>
</dbReference>
<sequence>MVAKLSDVAALAGVSVTTVSRVINSYGSLSQKTIDKVHAAMRELHYQPNAMARSLQGKSSQFIGLILPNMENPFFTALANEIEQLLFLKGYKVIIAASANNVEKEQQYLQMLAANQVEGIITSSHNLDIEEYQNTYLPIVSYDRYLSDDIPIVSENNEEGGYLAGKYLLSTGARRLLILIDDDGSTSPTHDRYDGFLRATENSSAEIFQQNFNLQGFATEEDVEKMLNYVVDDDIDGVFAYNDVGAIQLQNALRKIGKRVPEDVKIIGYDGTPIVRQLHPDLPTIIQPVKKAAQVLIDVLFAVIENPGEAPQNNELLEVELYQPENNV</sequence>
<evidence type="ECO:0000313" key="6">
    <source>
        <dbReference type="EMBL" id="TYC47326.1"/>
    </source>
</evidence>
<dbReference type="InterPro" id="IPR028082">
    <property type="entry name" value="Peripla_BP_I"/>
</dbReference>
<dbReference type="RefSeq" id="WP_148604994.1">
    <property type="nucleotide sequence ID" value="NZ_BSUV01000001.1"/>
</dbReference>
<keyword evidence="3" id="KW-0238">DNA-binding</keyword>
<dbReference type="GO" id="GO:0003700">
    <property type="term" value="F:DNA-binding transcription factor activity"/>
    <property type="evidence" value="ECO:0007669"/>
    <property type="project" value="TreeGrafter"/>
</dbReference>
<dbReference type="Pfam" id="PF00356">
    <property type="entry name" value="LacI"/>
    <property type="match status" value="1"/>
</dbReference>
<dbReference type="OrthoDB" id="9796186at2"/>
<keyword evidence="4" id="KW-0804">Transcription</keyword>
<dbReference type="CDD" id="cd06291">
    <property type="entry name" value="PBP1_Qymf-like"/>
    <property type="match status" value="1"/>
</dbReference>
<organism evidence="6 7">
    <name type="scientific">Leuconostoc litchii</name>
    <dbReference type="NCBI Taxonomy" id="1981069"/>
    <lineage>
        <taxon>Bacteria</taxon>
        <taxon>Bacillati</taxon>
        <taxon>Bacillota</taxon>
        <taxon>Bacilli</taxon>
        <taxon>Lactobacillales</taxon>
        <taxon>Lactobacillaceae</taxon>
        <taxon>Leuconostoc</taxon>
    </lineage>
</organism>
<dbReference type="Pfam" id="PF13407">
    <property type="entry name" value="Peripla_BP_4"/>
    <property type="match status" value="1"/>
</dbReference>
<evidence type="ECO:0000256" key="3">
    <source>
        <dbReference type="ARBA" id="ARBA00023125"/>
    </source>
</evidence>
<accession>A0A6P2CN73</accession>
<keyword evidence="7" id="KW-1185">Reference proteome</keyword>
<evidence type="ECO:0000259" key="5">
    <source>
        <dbReference type="PROSITE" id="PS50932"/>
    </source>
</evidence>
<dbReference type="InterPro" id="IPR000843">
    <property type="entry name" value="HTH_LacI"/>
</dbReference>
<reference evidence="6 7" key="1">
    <citation type="submission" date="2019-01" db="EMBL/GenBank/DDBJ databases">
        <title>Leuconostoc litchii sp. nov., a novel lactic acid bacterium isolated from lychee.</title>
        <authorList>
            <person name="Wang L.-T."/>
        </authorList>
    </citation>
    <scope>NUCLEOTIDE SEQUENCE [LARGE SCALE GENOMIC DNA]</scope>
    <source>
        <strain evidence="6 7">MB7</strain>
    </source>
</reference>
<dbReference type="Gene3D" id="1.10.260.40">
    <property type="entry name" value="lambda repressor-like DNA-binding domains"/>
    <property type="match status" value="1"/>
</dbReference>
<name>A0A6P2CN73_9LACO</name>
<evidence type="ECO:0000256" key="4">
    <source>
        <dbReference type="ARBA" id="ARBA00023163"/>
    </source>
</evidence>
<dbReference type="PROSITE" id="PS00356">
    <property type="entry name" value="HTH_LACI_1"/>
    <property type="match status" value="1"/>
</dbReference>
<dbReference type="SUPFAM" id="SSF47413">
    <property type="entry name" value="lambda repressor-like DNA-binding domains"/>
    <property type="match status" value="1"/>
</dbReference>
<protein>
    <submittedName>
        <fullName evidence="6">LacI family transcriptional regulator</fullName>
    </submittedName>
</protein>
<feature type="domain" description="HTH lacI-type" evidence="5">
    <location>
        <begin position="3"/>
        <end position="57"/>
    </location>
</feature>
<dbReference type="GO" id="GO:0000976">
    <property type="term" value="F:transcription cis-regulatory region binding"/>
    <property type="evidence" value="ECO:0007669"/>
    <property type="project" value="TreeGrafter"/>
</dbReference>
<dbReference type="InterPro" id="IPR010982">
    <property type="entry name" value="Lambda_DNA-bd_dom_sf"/>
</dbReference>
<dbReference type="PROSITE" id="PS50932">
    <property type="entry name" value="HTH_LACI_2"/>
    <property type="match status" value="1"/>
</dbReference>
<dbReference type="PANTHER" id="PTHR30146:SF95">
    <property type="entry name" value="RIBOSE OPERON REPRESSOR"/>
    <property type="match status" value="1"/>
</dbReference>
<keyword evidence="2" id="KW-0805">Transcription regulation</keyword>
<dbReference type="SMART" id="SM00354">
    <property type="entry name" value="HTH_LACI"/>
    <property type="match status" value="1"/>
</dbReference>